<evidence type="ECO:0000256" key="3">
    <source>
        <dbReference type="ARBA" id="ARBA00022723"/>
    </source>
</evidence>
<keyword evidence="3" id="KW-0479">Metal-binding</keyword>
<evidence type="ECO:0000256" key="2">
    <source>
        <dbReference type="ARBA" id="ARBA00022642"/>
    </source>
</evidence>
<feature type="domain" description="Isochorismatase-like" evidence="8">
    <location>
        <begin position="3"/>
        <end position="186"/>
    </location>
</feature>
<dbReference type="InterPro" id="IPR052347">
    <property type="entry name" value="Isochorismatase_Nicotinamidase"/>
</dbReference>
<dbReference type="Pfam" id="PF00857">
    <property type="entry name" value="Isochorismatase"/>
    <property type="match status" value="1"/>
</dbReference>
<proteinExistence type="inferred from homology"/>
<protein>
    <recommendedName>
        <fullName evidence="6">nicotinamidase</fullName>
        <ecNumber evidence="6">3.5.1.19</ecNumber>
    </recommendedName>
    <alternativeName>
        <fullName evidence="7">Nicotinamide deamidase</fullName>
    </alternativeName>
</protein>
<dbReference type="RefSeq" id="WP_182385531.1">
    <property type="nucleotide sequence ID" value="NZ_CP059833.1"/>
</dbReference>
<accession>A0A7G5FDN3</accession>
<dbReference type="EMBL" id="CP059833">
    <property type="protein sequence ID" value="QMV84724.1"/>
    <property type="molecule type" value="Genomic_DNA"/>
</dbReference>
<dbReference type="PANTHER" id="PTHR11080:SF2">
    <property type="entry name" value="LD05707P"/>
    <property type="match status" value="1"/>
</dbReference>
<sequence>MSSALLIVDVQNDFCPGGAIPAANGNIVGEKIAELVRSEHHYDYVLATRDWHIKPGTHFSKNPDYLDTWPVHCVADSLGAEFHPALDLAFAEFPPTALFPKGQYTPVYSGFEGACQGVLLEDYLKEHGITHLDIAGIATDFVVRETVLDAVRKGFKVRVLTDLVAPMNKEYAELALQEMEDAGATLV</sequence>
<dbReference type="InterPro" id="IPR036380">
    <property type="entry name" value="Isochorismatase-like_sf"/>
</dbReference>
<evidence type="ECO:0000259" key="8">
    <source>
        <dbReference type="Pfam" id="PF00857"/>
    </source>
</evidence>
<dbReference type="GO" id="GO:0046872">
    <property type="term" value="F:metal ion binding"/>
    <property type="evidence" value="ECO:0007669"/>
    <property type="project" value="UniProtKB-KW"/>
</dbReference>
<dbReference type="EC" id="3.5.1.19" evidence="6"/>
<dbReference type="Proteomes" id="UP000515570">
    <property type="component" value="Chromosome"/>
</dbReference>
<evidence type="ECO:0000256" key="7">
    <source>
        <dbReference type="ARBA" id="ARBA00043224"/>
    </source>
</evidence>
<keyword evidence="2" id="KW-0662">Pyridine nucleotide biosynthesis</keyword>
<evidence type="ECO:0000256" key="6">
    <source>
        <dbReference type="ARBA" id="ARBA00039017"/>
    </source>
</evidence>
<organism evidence="9 10">
    <name type="scientific">Corynebacterium hindlerae</name>
    <dbReference type="NCBI Taxonomy" id="699041"/>
    <lineage>
        <taxon>Bacteria</taxon>
        <taxon>Bacillati</taxon>
        <taxon>Actinomycetota</taxon>
        <taxon>Actinomycetes</taxon>
        <taxon>Mycobacteriales</taxon>
        <taxon>Corynebacteriaceae</taxon>
        <taxon>Corynebacterium</taxon>
    </lineage>
</organism>
<dbReference type="PANTHER" id="PTHR11080">
    <property type="entry name" value="PYRAZINAMIDASE/NICOTINAMIDASE"/>
    <property type="match status" value="1"/>
</dbReference>
<dbReference type="AlphaFoldDB" id="A0A7G5FDN3"/>
<dbReference type="GO" id="GO:0019363">
    <property type="term" value="P:pyridine nucleotide biosynthetic process"/>
    <property type="evidence" value="ECO:0007669"/>
    <property type="project" value="UniProtKB-KW"/>
</dbReference>
<dbReference type="GO" id="GO:0008936">
    <property type="term" value="F:nicotinamidase activity"/>
    <property type="evidence" value="ECO:0007669"/>
    <property type="project" value="UniProtKB-EC"/>
</dbReference>
<evidence type="ECO:0000256" key="1">
    <source>
        <dbReference type="ARBA" id="ARBA00006336"/>
    </source>
</evidence>
<comment type="pathway">
    <text evidence="5">Cofactor biosynthesis; nicotinate biosynthesis; nicotinate from nicotinamide: step 1/1.</text>
</comment>
<keyword evidence="10" id="KW-1185">Reference proteome</keyword>
<reference evidence="9 10" key="1">
    <citation type="submission" date="2020-07" db="EMBL/GenBank/DDBJ databases">
        <title>non toxigenic Corynebacterium sp. nov from a clinical source.</title>
        <authorList>
            <person name="Bernier A.-M."/>
            <person name="Bernard K."/>
        </authorList>
    </citation>
    <scope>NUCLEOTIDE SEQUENCE [LARGE SCALE GENOMIC DNA]</scope>
    <source>
        <strain evidence="10">NML 93-0612</strain>
    </source>
</reference>
<comment type="similarity">
    <text evidence="1">Belongs to the isochorismatase family.</text>
</comment>
<evidence type="ECO:0000256" key="5">
    <source>
        <dbReference type="ARBA" id="ARBA00037900"/>
    </source>
</evidence>
<dbReference type="Gene3D" id="3.40.50.850">
    <property type="entry name" value="Isochorismatase-like"/>
    <property type="match status" value="1"/>
</dbReference>
<evidence type="ECO:0000313" key="10">
    <source>
        <dbReference type="Proteomes" id="UP000515570"/>
    </source>
</evidence>
<evidence type="ECO:0000313" key="9">
    <source>
        <dbReference type="EMBL" id="QMV84724.1"/>
    </source>
</evidence>
<dbReference type="InterPro" id="IPR000868">
    <property type="entry name" value="Isochorismatase-like_dom"/>
</dbReference>
<dbReference type="SUPFAM" id="SSF52499">
    <property type="entry name" value="Isochorismatase-like hydrolases"/>
    <property type="match status" value="1"/>
</dbReference>
<name>A0A7G5FDN3_9CORY</name>
<gene>
    <name evidence="9" type="ORF">HW450_10300</name>
</gene>
<keyword evidence="4" id="KW-0378">Hydrolase</keyword>
<evidence type="ECO:0000256" key="4">
    <source>
        <dbReference type="ARBA" id="ARBA00022801"/>
    </source>
</evidence>